<evidence type="ECO:0000313" key="5">
    <source>
        <dbReference type="Proteomes" id="UP001162030"/>
    </source>
</evidence>
<dbReference type="InterPro" id="IPR036770">
    <property type="entry name" value="Ankyrin_rpt-contain_sf"/>
</dbReference>
<dbReference type="PROSITE" id="PS50297">
    <property type="entry name" value="ANK_REP_REGION"/>
    <property type="match status" value="2"/>
</dbReference>
<dbReference type="RefSeq" id="WP_051331619.1">
    <property type="nucleotide sequence ID" value="NZ_OX458333.1"/>
</dbReference>
<proteinExistence type="predicted"/>
<keyword evidence="1" id="KW-0677">Repeat</keyword>
<evidence type="ECO:0000256" key="1">
    <source>
        <dbReference type="ARBA" id="ARBA00022737"/>
    </source>
</evidence>
<reference evidence="4 5" key="1">
    <citation type="submission" date="2023-03" db="EMBL/GenBank/DDBJ databases">
        <authorList>
            <person name="Pearce D."/>
        </authorList>
    </citation>
    <scope>NUCLEOTIDE SEQUENCE [LARGE SCALE GENOMIC DNA]</scope>
    <source>
        <strain evidence="4">Msz</strain>
    </source>
</reference>
<dbReference type="InterPro" id="IPR002110">
    <property type="entry name" value="Ankyrin_rpt"/>
</dbReference>
<dbReference type="SMART" id="SM00248">
    <property type="entry name" value="ANK"/>
    <property type="match status" value="3"/>
</dbReference>
<dbReference type="SUPFAM" id="SSF48403">
    <property type="entry name" value="Ankyrin repeat"/>
    <property type="match status" value="1"/>
</dbReference>
<evidence type="ECO:0000313" key="4">
    <source>
        <dbReference type="EMBL" id="CAI8752154.1"/>
    </source>
</evidence>
<evidence type="ECO:0000256" key="3">
    <source>
        <dbReference type="PROSITE-ProRule" id="PRU00023"/>
    </source>
</evidence>
<dbReference type="PANTHER" id="PTHR24201">
    <property type="entry name" value="ANK_REP_REGION DOMAIN-CONTAINING PROTEIN"/>
    <property type="match status" value="1"/>
</dbReference>
<feature type="repeat" description="ANK" evidence="3">
    <location>
        <begin position="88"/>
        <end position="120"/>
    </location>
</feature>
<dbReference type="Proteomes" id="UP001162030">
    <property type="component" value="Chromosome"/>
</dbReference>
<keyword evidence="2 3" id="KW-0040">ANK repeat</keyword>
<dbReference type="Gene3D" id="1.25.40.20">
    <property type="entry name" value="Ankyrin repeat-containing domain"/>
    <property type="match status" value="2"/>
</dbReference>
<gene>
    <name evidence="4" type="ORF">MSZNOR_0670</name>
</gene>
<feature type="repeat" description="ANK" evidence="3">
    <location>
        <begin position="55"/>
        <end position="87"/>
    </location>
</feature>
<dbReference type="PRINTS" id="PR01415">
    <property type="entry name" value="ANKYRIN"/>
</dbReference>
<sequence>MLKKAMFALALLASVADPRAEDINHALFAVAAAGQVERLDSLLAQGADVNGRNGAGRTPLIAAAFSGNVRVIRKLLAFGADPNAADQRGVTALMEAAAQGYEEAVKVLIAGGAEVSAKDHSGLTSVDRANKAGHMRIAALLEQAATVKPLSENAADNGITTNRNPDDVKN</sequence>
<dbReference type="PROSITE" id="PS50088">
    <property type="entry name" value="ANK_REPEAT"/>
    <property type="match status" value="2"/>
</dbReference>
<dbReference type="Pfam" id="PF12796">
    <property type="entry name" value="Ank_2"/>
    <property type="match status" value="1"/>
</dbReference>
<keyword evidence="5" id="KW-1185">Reference proteome</keyword>
<organism evidence="4 5">
    <name type="scientific">Methylocaldum szegediense</name>
    <dbReference type="NCBI Taxonomy" id="73780"/>
    <lineage>
        <taxon>Bacteria</taxon>
        <taxon>Pseudomonadati</taxon>
        <taxon>Pseudomonadota</taxon>
        <taxon>Gammaproteobacteria</taxon>
        <taxon>Methylococcales</taxon>
        <taxon>Methylococcaceae</taxon>
        <taxon>Methylocaldum</taxon>
    </lineage>
</organism>
<dbReference type="PANTHER" id="PTHR24201:SF2">
    <property type="entry name" value="ANKYRIN REPEAT DOMAIN-CONTAINING PROTEIN 42"/>
    <property type="match status" value="1"/>
</dbReference>
<dbReference type="InterPro" id="IPR050776">
    <property type="entry name" value="Ank_Repeat/CDKN_Inhibitor"/>
</dbReference>
<dbReference type="EMBL" id="OX458333">
    <property type="protein sequence ID" value="CAI8752154.1"/>
    <property type="molecule type" value="Genomic_DNA"/>
</dbReference>
<name>A0ABN8X3E7_9GAMM</name>
<accession>A0ABN8X3E7</accession>
<protein>
    <submittedName>
        <fullName evidence="4">Ankyrin repeat protein</fullName>
    </submittedName>
</protein>
<evidence type="ECO:0000256" key="2">
    <source>
        <dbReference type="ARBA" id="ARBA00023043"/>
    </source>
</evidence>